<dbReference type="PANTHER" id="PTHR31339">
    <property type="entry name" value="PECTIN LYASE-RELATED"/>
    <property type="match status" value="1"/>
</dbReference>
<keyword evidence="5" id="KW-0732">Signal</keyword>
<dbReference type="InterPro" id="IPR000743">
    <property type="entry name" value="Glyco_hydro_28"/>
</dbReference>
<dbReference type="InterPro" id="IPR051801">
    <property type="entry name" value="GH28_Enzymes"/>
</dbReference>
<feature type="chain" id="PRO_5014755683" evidence="5">
    <location>
        <begin position="18"/>
        <end position="532"/>
    </location>
</feature>
<evidence type="ECO:0000313" key="6">
    <source>
        <dbReference type="EMBL" id="PKQ64130.1"/>
    </source>
</evidence>
<dbReference type="GO" id="GO:0005975">
    <property type="term" value="P:carbohydrate metabolic process"/>
    <property type="evidence" value="ECO:0007669"/>
    <property type="project" value="InterPro"/>
</dbReference>
<dbReference type="Gene3D" id="2.160.20.10">
    <property type="entry name" value="Single-stranded right-handed beta-helix, Pectin lyase-like"/>
    <property type="match status" value="1"/>
</dbReference>
<dbReference type="GO" id="GO:0004650">
    <property type="term" value="F:polygalacturonase activity"/>
    <property type="evidence" value="ECO:0007669"/>
    <property type="project" value="InterPro"/>
</dbReference>
<keyword evidence="3 4" id="KW-0326">Glycosidase</keyword>
<proteinExistence type="inferred from homology"/>
<evidence type="ECO:0000256" key="4">
    <source>
        <dbReference type="RuleBase" id="RU361169"/>
    </source>
</evidence>
<evidence type="ECO:0000256" key="3">
    <source>
        <dbReference type="ARBA" id="ARBA00023295"/>
    </source>
</evidence>
<evidence type="ECO:0000256" key="2">
    <source>
        <dbReference type="ARBA" id="ARBA00022801"/>
    </source>
</evidence>
<dbReference type="Proteomes" id="UP000233618">
    <property type="component" value="Unassembled WGS sequence"/>
</dbReference>
<dbReference type="AlphaFoldDB" id="A0A2N3I1F1"/>
<accession>A0A2N3I1F1</accession>
<dbReference type="InterPro" id="IPR012334">
    <property type="entry name" value="Pectin_lyas_fold"/>
</dbReference>
<dbReference type="SMART" id="SM00710">
    <property type="entry name" value="PbH1"/>
    <property type="match status" value="7"/>
</dbReference>
<keyword evidence="2 4" id="KW-0378">Hydrolase</keyword>
<feature type="signal peptide" evidence="5">
    <location>
        <begin position="1"/>
        <end position="17"/>
    </location>
</feature>
<evidence type="ECO:0000256" key="5">
    <source>
        <dbReference type="SAM" id="SignalP"/>
    </source>
</evidence>
<comment type="caution">
    <text evidence="6">The sequence shown here is derived from an EMBL/GenBank/DDBJ whole genome shotgun (WGS) entry which is preliminary data.</text>
</comment>
<dbReference type="Pfam" id="PF00295">
    <property type="entry name" value="Glyco_hydro_28"/>
    <property type="match status" value="2"/>
</dbReference>
<dbReference type="PROSITE" id="PS00502">
    <property type="entry name" value="POLYGALACTURONASE"/>
    <property type="match status" value="1"/>
</dbReference>
<dbReference type="PANTHER" id="PTHR31339:SF9">
    <property type="entry name" value="PLASMIN AND FIBRONECTIN-BINDING PROTEIN A"/>
    <property type="match status" value="1"/>
</dbReference>
<comment type="similarity">
    <text evidence="1 4">Belongs to the glycosyl hydrolase 28 family.</text>
</comment>
<evidence type="ECO:0000313" key="7">
    <source>
        <dbReference type="Proteomes" id="UP000233618"/>
    </source>
</evidence>
<dbReference type="InterPro" id="IPR011050">
    <property type="entry name" value="Pectin_lyase_fold/virulence"/>
</dbReference>
<dbReference type="InterPro" id="IPR006626">
    <property type="entry name" value="PbH1"/>
</dbReference>
<dbReference type="EMBL" id="MVDE01000024">
    <property type="protein sequence ID" value="PKQ64130.1"/>
    <property type="molecule type" value="Genomic_DNA"/>
</dbReference>
<keyword evidence="7" id="KW-1185">Reference proteome</keyword>
<evidence type="ECO:0000256" key="1">
    <source>
        <dbReference type="ARBA" id="ARBA00008834"/>
    </source>
</evidence>
<organism evidence="6 7">
    <name type="scientific">Labilibaculum manganireducens</name>
    <dbReference type="NCBI Taxonomy" id="1940525"/>
    <lineage>
        <taxon>Bacteria</taxon>
        <taxon>Pseudomonadati</taxon>
        <taxon>Bacteroidota</taxon>
        <taxon>Bacteroidia</taxon>
        <taxon>Marinilabiliales</taxon>
        <taxon>Marinifilaceae</taxon>
        <taxon>Labilibaculum</taxon>
    </lineage>
</organism>
<reference evidence="6 7" key="1">
    <citation type="journal article" date="2017" name="Front. Microbiol.">
        <title>Labilibaculum manganireducens gen. nov., sp. nov. and Labilibaculum filiforme sp. nov., Novel Bacteroidetes Isolated from Subsurface Sediments of the Baltic Sea.</title>
        <authorList>
            <person name="Vandieken V."/>
            <person name="Marshall I.P."/>
            <person name="Niemann H."/>
            <person name="Engelen B."/>
            <person name="Cypionka H."/>
        </authorList>
    </citation>
    <scope>NUCLEOTIDE SEQUENCE [LARGE SCALE GENOMIC DNA]</scope>
    <source>
        <strain evidence="6 7">59.10-2M</strain>
    </source>
</reference>
<dbReference type="SUPFAM" id="SSF51126">
    <property type="entry name" value="Pectin lyase-like"/>
    <property type="match status" value="2"/>
</dbReference>
<sequence>MKLFCVFLLFVSQLTFGQNSVVDLKDAGADSKGLVNCSPIINKIVAELSEQGGGEIYIPSGVYLSGPIELKSNITLNIGSGAVLKFSDDFDAYLPMIDSRWEGVRVRNFKSCIYSHNANNVTIKGRGLIDGNGKKWWDLWSRIREGEKTNTKWEAIFKKENAEMLKTNEYLQSMGSFLRPPLFMPYNCTNVRVEGVTFTNPPFWTLMPVFSENVTIDGITILNPGDSPNTDGIDPSSCRNVRISNSHISVGDDCIVIKSGRDADGRDANRPTENITISNCTMLNGHGGVVIGSEMSGSVRRVAISNCVFEGTDRGIRIKTMRGRGGVVEDVRVSNVIMHNMLREGVMINMHYHETPEEPVSDRTPAIRNVYLSNIRMTNANKGIAIYGLKERSAEQISFNDIQIDAKTGVTGDYASNIDMKNIRLSVSNGNAIEFNHSEKIQISDLTVYSLSADASVIKLDNCSDILVNNCFQPTELPVFIEGNQSVTNLFVINNILSGVDLLVEGDVPFLTEKGNIIKSDMEKNTQTAVKK</sequence>
<name>A0A2N3I1F1_9BACT</name>
<dbReference type="RefSeq" id="WP_101310605.1">
    <property type="nucleotide sequence ID" value="NZ_MVDE01000024.1"/>
</dbReference>
<gene>
    <name evidence="6" type="ORF">BZG01_14700</name>
</gene>
<protein>
    <submittedName>
        <fullName evidence="6">Uncharacterized protein</fullName>
    </submittedName>
</protein>